<organism evidence="1">
    <name type="scientific">bioreactor metagenome</name>
    <dbReference type="NCBI Taxonomy" id="1076179"/>
    <lineage>
        <taxon>unclassified sequences</taxon>
        <taxon>metagenomes</taxon>
        <taxon>ecological metagenomes</taxon>
    </lineage>
</organism>
<reference evidence="1" key="1">
    <citation type="submission" date="2019-08" db="EMBL/GenBank/DDBJ databases">
        <authorList>
            <person name="Kucharzyk K."/>
            <person name="Murdoch R.W."/>
            <person name="Higgins S."/>
            <person name="Loffler F."/>
        </authorList>
    </citation>
    <scope>NUCLEOTIDE SEQUENCE</scope>
</reference>
<evidence type="ECO:0000313" key="1">
    <source>
        <dbReference type="EMBL" id="MPN48282.1"/>
    </source>
</evidence>
<proteinExistence type="predicted"/>
<dbReference type="AlphaFoldDB" id="A0A645IBS0"/>
<accession>A0A645IBS0</accession>
<name>A0A645IBS0_9ZZZZ</name>
<protein>
    <submittedName>
        <fullName evidence="1">Uncharacterized protein</fullName>
    </submittedName>
</protein>
<sequence length="100" mass="11612">MTIYSISTYEEKEVNGQSISTIRDLEEVKSSNVSYYVVDSDEIKKMFHKAKYRPEFVVWKGDRLGIAKLSNGDESIIRISDYGKFFSIEGIEGFYEFNDE</sequence>
<comment type="caution">
    <text evidence="1">The sequence shown here is derived from an EMBL/GenBank/DDBJ whole genome shotgun (WGS) entry which is preliminary data.</text>
</comment>
<gene>
    <name evidence="1" type="ORF">SDC9_195888</name>
</gene>
<dbReference type="EMBL" id="VSSQ01110446">
    <property type="protein sequence ID" value="MPN48282.1"/>
    <property type="molecule type" value="Genomic_DNA"/>
</dbReference>